<comment type="caution">
    <text evidence="1">The sequence shown here is derived from an EMBL/GenBank/DDBJ whole genome shotgun (WGS) entry which is preliminary data.</text>
</comment>
<keyword evidence="2" id="KW-1185">Reference proteome</keyword>
<sequence length="244" mass="27328">MDELGSPLSPVSPMIIEGSDQDLALANSQFLSRQELIGRRHRRARQLSRCCRSHYWALMEELKSKYRDYYWTYGKSPFKEDHKNNEAKYTEGTSSPGENVYSNNGNEKVIVGSDGGNGNGIIRCAFSGCKLKSMALTRYCHNHILSDSKQKLYRGCTAVAKNLPTGPSICNKPVLKSMVPPACSPHYQLGERCLARAVRRAGYTIPANRKPNLKFHAVVSEFVRQIQLKRKGAFKATVPKAETD</sequence>
<evidence type="ECO:0000313" key="1">
    <source>
        <dbReference type="EMBL" id="KAI4350397.1"/>
    </source>
</evidence>
<evidence type="ECO:0000313" key="2">
    <source>
        <dbReference type="Proteomes" id="UP000828941"/>
    </source>
</evidence>
<accession>A0ACB9PNY5</accession>
<proteinExistence type="predicted"/>
<name>A0ACB9PNY5_BAUVA</name>
<organism evidence="1 2">
    <name type="scientific">Bauhinia variegata</name>
    <name type="common">Purple orchid tree</name>
    <name type="synonym">Phanera variegata</name>
    <dbReference type="NCBI Taxonomy" id="167791"/>
    <lineage>
        <taxon>Eukaryota</taxon>
        <taxon>Viridiplantae</taxon>
        <taxon>Streptophyta</taxon>
        <taxon>Embryophyta</taxon>
        <taxon>Tracheophyta</taxon>
        <taxon>Spermatophyta</taxon>
        <taxon>Magnoliopsida</taxon>
        <taxon>eudicotyledons</taxon>
        <taxon>Gunneridae</taxon>
        <taxon>Pentapetalae</taxon>
        <taxon>rosids</taxon>
        <taxon>fabids</taxon>
        <taxon>Fabales</taxon>
        <taxon>Fabaceae</taxon>
        <taxon>Cercidoideae</taxon>
        <taxon>Cercideae</taxon>
        <taxon>Bauhiniinae</taxon>
        <taxon>Bauhinia</taxon>
    </lineage>
</organism>
<dbReference type="Proteomes" id="UP000828941">
    <property type="component" value="Chromosome 3"/>
</dbReference>
<protein>
    <submittedName>
        <fullName evidence="1">Uncharacterized protein</fullName>
    </submittedName>
</protein>
<dbReference type="EMBL" id="CM039428">
    <property type="protein sequence ID" value="KAI4350397.1"/>
    <property type="molecule type" value="Genomic_DNA"/>
</dbReference>
<gene>
    <name evidence="1" type="ORF">L6164_004855</name>
</gene>
<reference evidence="1 2" key="1">
    <citation type="journal article" date="2022" name="DNA Res.">
        <title>Chromosomal-level genome assembly of the orchid tree Bauhinia variegata (Leguminosae; Cercidoideae) supports the allotetraploid origin hypothesis of Bauhinia.</title>
        <authorList>
            <person name="Zhong Y."/>
            <person name="Chen Y."/>
            <person name="Zheng D."/>
            <person name="Pang J."/>
            <person name="Liu Y."/>
            <person name="Luo S."/>
            <person name="Meng S."/>
            <person name="Qian L."/>
            <person name="Wei D."/>
            <person name="Dai S."/>
            <person name="Zhou R."/>
        </authorList>
    </citation>
    <scope>NUCLEOTIDE SEQUENCE [LARGE SCALE GENOMIC DNA]</scope>
    <source>
        <strain evidence="1">BV-YZ2020</strain>
    </source>
</reference>